<feature type="signal peptide" evidence="3">
    <location>
        <begin position="1"/>
        <end position="17"/>
    </location>
</feature>
<keyword evidence="5" id="KW-1185">Reference proteome</keyword>
<feature type="chain" id="PRO_5045748723" evidence="3">
    <location>
        <begin position="18"/>
        <end position="247"/>
    </location>
</feature>
<organism evidence="4 5">
    <name type="scientific">Nesidiocoris tenuis</name>
    <dbReference type="NCBI Taxonomy" id="355587"/>
    <lineage>
        <taxon>Eukaryota</taxon>
        <taxon>Metazoa</taxon>
        <taxon>Ecdysozoa</taxon>
        <taxon>Arthropoda</taxon>
        <taxon>Hexapoda</taxon>
        <taxon>Insecta</taxon>
        <taxon>Pterygota</taxon>
        <taxon>Neoptera</taxon>
        <taxon>Paraneoptera</taxon>
        <taxon>Hemiptera</taxon>
        <taxon>Heteroptera</taxon>
        <taxon>Panheteroptera</taxon>
        <taxon>Cimicomorpha</taxon>
        <taxon>Miridae</taxon>
        <taxon>Dicyphina</taxon>
        <taxon>Nesidiocoris</taxon>
    </lineage>
</organism>
<feature type="region of interest" description="Disordered" evidence="2">
    <location>
        <begin position="37"/>
        <end position="60"/>
    </location>
</feature>
<evidence type="ECO:0000256" key="1">
    <source>
        <dbReference type="SAM" id="Coils"/>
    </source>
</evidence>
<evidence type="ECO:0000256" key="2">
    <source>
        <dbReference type="SAM" id="MobiDB-lite"/>
    </source>
</evidence>
<feature type="coiled-coil region" evidence="1">
    <location>
        <begin position="208"/>
        <end position="235"/>
    </location>
</feature>
<reference evidence="4 5" key="1">
    <citation type="submission" date="2023-09" db="EMBL/GenBank/DDBJ databases">
        <title>Nesidiocoris tenuis whole genome shotgun sequence.</title>
        <authorList>
            <person name="Shibata T."/>
            <person name="Shimoda M."/>
            <person name="Kobayashi T."/>
            <person name="Uehara T."/>
        </authorList>
    </citation>
    <scope>NUCLEOTIDE SEQUENCE [LARGE SCALE GENOMIC DNA]</scope>
    <source>
        <strain evidence="4 5">Japan</strain>
    </source>
</reference>
<keyword evidence="1" id="KW-0175">Coiled coil</keyword>
<sequence>MWRTELVQILFYGGCLLSQCPSDAATFQLATERLNSEPKQMSTMASPAGNEPQDPSALDPELNDLNSFRRPGGSVAVMKTHSVIYKNVNGEKEQYEQRREEVHKNGEVVARVQQELDKNSQNNEPYVRTMLDIPAKNLHKVIEHGPKHPVLKETIEAKASSHGLVKTRTADKKPFSPLDMAEYVFWTGDERGASSAIEEFLEDGLMSRDEAIVFLEEIKQNLELLKRQYANELEKPRLQIVPQKLHY</sequence>
<accession>A0ABN7BFM3</accession>
<evidence type="ECO:0000256" key="3">
    <source>
        <dbReference type="SAM" id="SignalP"/>
    </source>
</evidence>
<dbReference type="Proteomes" id="UP001307889">
    <property type="component" value="Chromosome 15"/>
</dbReference>
<dbReference type="EMBL" id="AP028923">
    <property type="protein sequence ID" value="BET03114.1"/>
    <property type="molecule type" value="Genomic_DNA"/>
</dbReference>
<keyword evidence="3" id="KW-0732">Signal</keyword>
<name>A0ABN7BFM3_9HEMI</name>
<protein>
    <submittedName>
        <fullName evidence="4">Uncharacterized protein</fullName>
    </submittedName>
</protein>
<gene>
    <name evidence="4" type="ORF">NTJ_15932</name>
</gene>
<proteinExistence type="predicted"/>
<evidence type="ECO:0000313" key="4">
    <source>
        <dbReference type="EMBL" id="BET03114.1"/>
    </source>
</evidence>
<evidence type="ECO:0000313" key="5">
    <source>
        <dbReference type="Proteomes" id="UP001307889"/>
    </source>
</evidence>